<dbReference type="SUPFAM" id="SSF52833">
    <property type="entry name" value="Thioredoxin-like"/>
    <property type="match status" value="1"/>
</dbReference>
<organism evidence="3 4">
    <name type="scientific">Holothuria leucospilota</name>
    <name type="common">Black long sea cucumber</name>
    <name type="synonym">Mertensiothuria leucospilota</name>
    <dbReference type="NCBI Taxonomy" id="206669"/>
    <lineage>
        <taxon>Eukaryota</taxon>
        <taxon>Metazoa</taxon>
        <taxon>Echinodermata</taxon>
        <taxon>Eleutherozoa</taxon>
        <taxon>Echinozoa</taxon>
        <taxon>Holothuroidea</taxon>
        <taxon>Aspidochirotacea</taxon>
        <taxon>Aspidochirotida</taxon>
        <taxon>Holothuriidae</taxon>
        <taxon>Holothuria</taxon>
    </lineage>
</organism>
<dbReference type="InterPro" id="IPR036282">
    <property type="entry name" value="Glutathione-S-Trfase_C_sf"/>
</dbReference>
<dbReference type="GO" id="GO:0001401">
    <property type="term" value="C:SAM complex"/>
    <property type="evidence" value="ECO:0007669"/>
    <property type="project" value="TreeGrafter"/>
</dbReference>
<evidence type="ECO:0000259" key="2">
    <source>
        <dbReference type="Pfam" id="PF17172"/>
    </source>
</evidence>
<feature type="domain" description="Metaxin glutathione S-transferase" evidence="1">
    <location>
        <begin position="195"/>
        <end position="257"/>
    </location>
</feature>
<dbReference type="EMBL" id="JAIZAY010000009">
    <property type="protein sequence ID" value="KAJ8036449.1"/>
    <property type="molecule type" value="Genomic_DNA"/>
</dbReference>
<dbReference type="SUPFAM" id="SSF47616">
    <property type="entry name" value="GST C-terminal domain-like"/>
    <property type="match status" value="1"/>
</dbReference>
<evidence type="ECO:0000313" key="4">
    <source>
        <dbReference type="Proteomes" id="UP001152320"/>
    </source>
</evidence>
<dbReference type="InterPro" id="IPR036249">
    <property type="entry name" value="Thioredoxin-like_sf"/>
</dbReference>
<dbReference type="PANTHER" id="PTHR12289:SF38">
    <property type="entry name" value="METAXIN-2"/>
    <property type="match status" value="1"/>
</dbReference>
<evidence type="ECO:0000313" key="3">
    <source>
        <dbReference type="EMBL" id="KAJ8036449.1"/>
    </source>
</evidence>
<dbReference type="InterPro" id="IPR012336">
    <property type="entry name" value="Thioredoxin-like_fold"/>
</dbReference>
<dbReference type="SFLD" id="SFLDG01180">
    <property type="entry name" value="SUF1"/>
    <property type="match status" value="1"/>
</dbReference>
<dbReference type="GO" id="GO:0007005">
    <property type="term" value="P:mitochondrion organization"/>
    <property type="evidence" value="ECO:0007669"/>
    <property type="project" value="TreeGrafter"/>
</dbReference>
<keyword evidence="4" id="KW-1185">Reference proteome</keyword>
<proteinExistence type="predicted"/>
<gene>
    <name evidence="3" type="ORF">HOLleu_20426</name>
</gene>
<dbReference type="Pfam" id="PF17171">
    <property type="entry name" value="GST_C_6"/>
    <property type="match status" value="1"/>
</dbReference>
<dbReference type="Pfam" id="PF17172">
    <property type="entry name" value="GST_N_4"/>
    <property type="match status" value="1"/>
</dbReference>
<dbReference type="OrthoDB" id="198787at2759"/>
<protein>
    <submittedName>
        <fullName evidence="3">Metaxin-2</fullName>
    </submittedName>
</protein>
<dbReference type="Gene3D" id="1.20.1050.10">
    <property type="match status" value="1"/>
</dbReference>
<dbReference type="InterPro" id="IPR033468">
    <property type="entry name" value="Metaxin_GST"/>
</dbReference>
<dbReference type="Proteomes" id="UP001152320">
    <property type="component" value="Chromosome 9"/>
</dbReference>
<reference evidence="3" key="1">
    <citation type="submission" date="2021-10" db="EMBL/GenBank/DDBJ databases">
        <title>Tropical sea cucumber genome reveals ecological adaptation and Cuvierian tubules defense mechanism.</title>
        <authorList>
            <person name="Chen T."/>
        </authorList>
    </citation>
    <scope>NUCLEOTIDE SEQUENCE</scope>
    <source>
        <strain evidence="3">Nanhai2018</strain>
        <tissue evidence="3">Muscle</tissue>
    </source>
</reference>
<comment type="caution">
    <text evidence="3">The sequence shown here is derived from an EMBL/GenBank/DDBJ whole genome shotgun (WGS) entry which is preliminary data.</text>
</comment>
<evidence type="ECO:0000259" key="1">
    <source>
        <dbReference type="Pfam" id="PF17171"/>
    </source>
</evidence>
<sequence>MRKTYSKMLQQSFIDFCLRNLQATGMDEEVELFQPFQKEQITLPEEAQCMAVKTLLHMCNLQFALRLRSNAEFMSPSGGVPFIKVGAQIVSEFDPIVEYLDLKGISLSQELSGAQRSEMKAYMALTINRFYNAEVFLSWYCEAIAEKITKPRYGAPYAWPLNKILPWYKQQEAKKYLKVQGWLEKSQDEVYEELKMACKALSDKLGDQYYFFLDRPSELDALVFGHLYSLLTFQLIDDKMADIVNSFPSLTRFVERIQDTYFAGAAAEENS</sequence>
<dbReference type="SFLD" id="SFLDS00019">
    <property type="entry name" value="Glutathione_Transferase_(cytos"/>
    <property type="match status" value="1"/>
</dbReference>
<name>A0A9Q1H800_HOLLE</name>
<dbReference type="AlphaFoldDB" id="A0A9Q1H800"/>
<dbReference type="InterPro" id="IPR050931">
    <property type="entry name" value="Mito_Protein_Transport_Metaxin"/>
</dbReference>
<dbReference type="InterPro" id="IPR040079">
    <property type="entry name" value="Glutathione_S-Trfase"/>
</dbReference>
<feature type="domain" description="Thioredoxin-like fold" evidence="2">
    <location>
        <begin position="47"/>
        <end position="141"/>
    </location>
</feature>
<accession>A0A9Q1H800</accession>
<dbReference type="CDD" id="cd03211">
    <property type="entry name" value="GST_C_Metaxin2"/>
    <property type="match status" value="1"/>
</dbReference>
<dbReference type="PANTHER" id="PTHR12289">
    <property type="entry name" value="METAXIN RELATED"/>
    <property type="match status" value="1"/>
</dbReference>